<dbReference type="STRING" id="40148.A0A0D9Y6F8"/>
<dbReference type="HOGENOM" id="CLU_151532_0_0_1"/>
<organism evidence="1">
    <name type="scientific">Oryza glumipatula</name>
    <dbReference type="NCBI Taxonomy" id="40148"/>
    <lineage>
        <taxon>Eukaryota</taxon>
        <taxon>Viridiplantae</taxon>
        <taxon>Streptophyta</taxon>
        <taxon>Embryophyta</taxon>
        <taxon>Tracheophyta</taxon>
        <taxon>Spermatophyta</taxon>
        <taxon>Magnoliopsida</taxon>
        <taxon>Liliopsida</taxon>
        <taxon>Poales</taxon>
        <taxon>Poaceae</taxon>
        <taxon>BOP clade</taxon>
        <taxon>Oryzoideae</taxon>
        <taxon>Oryzeae</taxon>
        <taxon>Oryzinae</taxon>
        <taxon>Oryza</taxon>
    </lineage>
</organism>
<evidence type="ECO:0000313" key="1">
    <source>
        <dbReference type="EnsemblPlants" id="OGLUM01G11850.2"/>
    </source>
</evidence>
<keyword evidence="2" id="KW-1185">Reference proteome</keyword>
<dbReference type="PANTHER" id="PTHR34459">
    <property type="entry name" value="OS01G0264500 PROTEIN"/>
    <property type="match status" value="1"/>
</dbReference>
<dbReference type="PANTHER" id="PTHR34459:SF3">
    <property type="entry name" value="OS01G0264500 PROTEIN"/>
    <property type="match status" value="1"/>
</dbReference>
<sequence>MAGEASPPAPPEIPTRCHHCAGPLSKDMVRVIPLPPPHHSSSSPPRDLSPWSCRLRCRSRGWLETSSWTVPPLVRDSFSMIGSAIGGTAGAFYGFNHSTSSYCLLFCMCWVSRWDNTSACTAGIIILSLSHSVVLLCPHNFS</sequence>
<proteinExistence type="predicted"/>
<dbReference type="AlphaFoldDB" id="A0A0D9Y6F8"/>
<evidence type="ECO:0000313" key="2">
    <source>
        <dbReference type="Proteomes" id="UP000026961"/>
    </source>
</evidence>
<dbReference type="Proteomes" id="UP000026961">
    <property type="component" value="Chromosome 1"/>
</dbReference>
<accession>A0A0D9Y6F8</accession>
<reference evidence="1" key="1">
    <citation type="submission" date="2013-08" db="EMBL/GenBank/DDBJ databases">
        <title>Oryza genome evolution.</title>
        <authorList>
            <person name="Wing R.A."/>
            <person name="Panaud O."/>
            <person name="Oliveira A.C."/>
        </authorList>
    </citation>
    <scope>NUCLEOTIDE SEQUENCE</scope>
</reference>
<dbReference type="Gramene" id="OGLUM01G11850.2">
    <property type="protein sequence ID" value="OGLUM01G11850.2"/>
    <property type="gene ID" value="OGLUM01G11850"/>
</dbReference>
<name>A0A0D9Y6F8_9ORYZ</name>
<reference evidence="1" key="3">
    <citation type="submission" date="2018-05" db="EMBL/GenBank/DDBJ databases">
        <title>OgluRS3 (Oryza glumaepatula Reference Sequence Version 3).</title>
        <authorList>
            <person name="Zhang J."/>
            <person name="Kudrna D."/>
            <person name="Lee S."/>
            <person name="Talag J."/>
            <person name="Welchert J."/>
            <person name="Wing R.A."/>
        </authorList>
    </citation>
    <scope>NUCLEOTIDE SEQUENCE [LARGE SCALE GENOMIC DNA]</scope>
</reference>
<dbReference type="EnsemblPlants" id="OGLUM01G11850.2">
    <property type="protein sequence ID" value="OGLUM01G11850.2"/>
    <property type="gene ID" value="OGLUM01G11850"/>
</dbReference>
<reference evidence="1" key="2">
    <citation type="submission" date="2015-04" db="UniProtKB">
        <authorList>
            <consortium name="EnsemblPlants"/>
        </authorList>
    </citation>
    <scope>IDENTIFICATION</scope>
</reference>
<protein>
    <submittedName>
        <fullName evidence="1">Uncharacterized protein</fullName>
    </submittedName>
</protein>